<dbReference type="RefSeq" id="WP_072949996.1">
    <property type="nucleotide sequence ID" value="NZ_FNSV01000005.1"/>
</dbReference>
<evidence type="ECO:0000313" key="3">
    <source>
        <dbReference type="Proteomes" id="UP000183561"/>
    </source>
</evidence>
<dbReference type="OrthoDB" id="4523277at2"/>
<dbReference type="Gene3D" id="3.40.50.300">
    <property type="entry name" value="P-loop containing nucleotide triphosphate hydrolases"/>
    <property type="match status" value="1"/>
</dbReference>
<gene>
    <name evidence="2" type="ORF">SAMN04490239_1597</name>
</gene>
<feature type="region of interest" description="Disordered" evidence="1">
    <location>
        <begin position="35"/>
        <end position="57"/>
    </location>
</feature>
<dbReference type="InterPro" id="IPR027417">
    <property type="entry name" value="P-loop_NTPase"/>
</dbReference>
<protein>
    <submittedName>
        <fullName evidence="2">AAA domain-containing protein</fullName>
    </submittedName>
</protein>
<dbReference type="Proteomes" id="UP000183561">
    <property type="component" value="Unassembled WGS sequence"/>
</dbReference>
<feature type="region of interest" description="Disordered" evidence="1">
    <location>
        <begin position="227"/>
        <end position="246"/>
    </location>
</feature>
<name>A0A1H4M390_9NOCA</name>
<keyword evidence="3" id="KW-1185">Reference proteome</keyword>
<proteinExistence type="predicted"/>
<evidence type="ECO:0000313" key="2">
    <source>
        <dbReference type="EMBL" id="SEB77214.1"/>
    </source>
</evidence>
<sequence>MSDTRHLKLAVTGAPRTGKSTVAAALSILTGLPRTSFDSAEQSPPTRPGGGPASARVPASMVGASLRSFEARVHNESALPGFVSDGSVLNEWAEISAQVLGSRTTARERARHPMQWAKHTPDRIFMRRYARALEGILVRRARTVYDGIIHLPIDSRPLPDDDTAEAGERRRTSDRLLIDVIHRLNTPYVVVGGSLQDILTRVTGFYGLDHRVPVADAVAEALARSASPTTPRMGAARATRPVVEAR</sequence>
<accession>A0A1H4M390</accession>
<reference evidence="3" key="1">
    <citation type="submission" date="2016-10" db="EMBL/GenBank/DDBJ databases">
        <authorList>
            <person name="Varghese N."/>
            <person name="Submissions S."/>
        </authorList>
    </citation>
    <scope>NUCLEOTIDE SEQUENCE [LARGE SCALE GENOMIC DNA]</scope>
    <source>
        <strain evidence="3">DSM 44498</strain>
    </source>
</reference>
<dbReference type="AlphaFoldDB" id="A0A1H4M390"/>
<evidence type="ECO:0000256" key="1">
    <source>
        <dbReference type="SAM" id="MobiDB-lite"/>
    </source>
</evidence>
<dbReference type="EMBL" id="FNSV01000005">
    <property type="protein sequence ID" value="SEB77214.1"/>
    <property type="molecule type" value="Genomic_DNA"/>
</dbReference>
<organism evidence="2 3">
    <name type="scientific">Rhodococcus koreensis</name>
    <dbReference type="NCBI Taxonomy" id="99653"/>
    <lineage>
        <taxon>Bacteria</taxon>
        <taxon>Bacillati</taxon>
        <taxon>Actinomycetota</taxon>
        <taxon>Actinomycetes</taxon>
        <taxon>Mycobacteriales</taxon>
        <taxon>Nocardiaceae</taxon>
        <taxon>Rhodococcus</taxon>
    </lineage>
</organism>